<keyword evidence="2" id="KW-0812">Transmembrane</keyword>
<keyword evidence="2" id="KW-0472">Membrane</keyword>
<dbReference type="PANTHER" id="PTHR37490:SF3">
    <property type="entry name" value="DUF3431 DOMAIN CONTAINING PROTEIN"/>
    <property type="match status" value="1"/>
</dbReference>
<dbReference type="EMBL" id="JAGMWT010000012">
    <property type="protein sequence ID" value="KAH7118858.1"/>
    <property type="molecule type" value="Genomic_DNA"/>
</dbReference>
<proteinExistence type="predicted"/>
<dbReference type="Pfam" id="PF11913">
    <property type="entry name" value="DUF3431"/>
    <property type="match status" value="1"/>
</dbReference>
<dbReference type="InterPro" id="IPR021838">
    <property type="entry name" value="DUF3431"/>
</dbReference>
<dbReference type="AlphaFoldDB" id="A0A9P9DGJ8"/>
<organism evidence="3 4">
    <name type="scientific">Dendryphion nanum</name>
    <dbReference type="NCBI Taxonomy" id="256645"/>
    <lineage>
        <taxon>Eukaryota</taxon>
        <taxon>Fungi</taxon>
        <taxon>Dikarya</taxon>
        <taxon>Ascomycota</taxon>
        <taxon>Pezizomycotina</taxon>
        <taxon>Dothideomycetes</taxon>
        <taxon>Pleosporomycetidae</taxon>
        <taxon>Pleosporales</taxon>
        <taxon>Torulaceae</taxon>
        <taxon>Dendryphion</taxon>
    </lineage>
</organism>
<feature type="compositionally biased region" description="Basic and acidic residues" evidence="1">
    <location>
        <begin position="376"/>
        <end position="388"/>
    </location>
</feature>
<evidence type="ECO:0000256" key="2">
    <source>
        <dbReference type="SAM" id="Phobius"/>
    </source>
</evidence>
<dbReference type="OrthoDB" id="426718at2759"/>
<keyword evidence="2" id="KW-1133">Transmembrane helix</keyword>
<dbReference type="PANTHER" id="PTHR37490">
    <property type="entry name" value="EXPRESSED PROTEIN"/>
    <property type="match status" value="1"/>
</dbReference>
<dbReference type="Proteomes" id="UP000700596">
    <property type="component" value="Unassembled WGS sequence"/>
</dbReference>
<comment type="caution">
    <text evidence="3">The sequence shown here is derived from an EMBL/GenBank/DDBJ whole genome shotgun (WGS) entry which is preliminary data.</text>
</comment>
<name>A0A9P9DGJ8_9PLEO</name>
<accession>A0A9P9DGJ8</accession>
<evidence type="ECO:0000313" key="3">
    <source>
        <dbReference type="EMBL" id="KAH7118858.1"/>
    </source>
</evidence>
<protein>
    <submittedName>
        <fullName evidence="3">Uncharacterized protein</fullName>
    </submittedName>
</protein>
<evidence type="ECO:0000256" key="1">
    <source>
        <dbReference type="SAM" id="MobiDB-lite"/>
    </source>
</evidence>
<feature type="region of interest" description="Disordered" evidence="1">
    <location>
        <begin position="376"/>
        <end position="408"/>
    </location>
</feature>
<reference evidence="3" key="1">
    <citation type="journal article" date="2021" name="Nat. Commun.">
        <title>Genetic determinants of endophytism in the Arabidopsis root mycobiome.</title>
        <authorList>
            <person name="Mesny F."/>
            <person name="Miyauchi S."/>
            <person name="Thiergart T."/>
            <person name="Pickel B."/>
            <person name="Atanasova L."/>
            <person name="Karlsson M."/>
            <person name="Huettel B."/>
            <person name="Barry K.W."/>
            <person name="Haridas S."/>
            <person name="Chen C."/>
            <person name="Bauer D."/>
            <person name="Andreopoulos W."/>
            <person name="Pangilinan J."/>
            <person name="LaButti K."/>
            <person name="Riley R."/>
            <person name="Lipzen A."/>
            <person name="Clum A."/>
            <person name="Drula E."/>
            <person name="Henrissat B."/>
            <person name="Kohler A."/>
            <person name="Grigoriev I.V."/>
            <person name="Martin F.M."/>
            <person name="Hacquard S."/>
        </authorList>
    </citation>
    <scope>NUCLEOTIDE SEQUENCE</scope>
    <source>
        <strain evidence="3">MPI-CAGE-CH-0243</strain>
    </source>
</reference>
<gene>
    <name evidence="3" type="ORF">B0J11DRAFT_508955</name>
</gene>
<keyword evidence="4" id="KW-1185">Reference proteome</keyword>
<evidence type="ECO:0000313" key="4">
    <source>
        <dbReference type="Proteomes" id="UP000700596"/>
    </source>
</evidence>
<sequence length="408" mass="47335">MLAGPPRLVSLVTILLFLGIAWWYIGLIQQNPASTISSKVPSAAKGRPYVGNPLDFGIPIRFSDGVVKPPGSNYSHVMVVPKTMKEDLNWMARDLPDTPLIIYEVDNPNAKNKVPKNKGREAMVYLTYIIDHYNELPEIILFMHAHRYAWHNNILMGQDGAQMIRRLNHERVARLGYMNVRCHHEPGCPDWIHMDRPGGDFDFFHKPEEIYWRRDIWEEIHPGAPIPPTISGVCCAQFAVSRDRIRQVPIERFQHYRNWLLTTKMDDQFSGRIFEYIWHYIFTGHEVLCPAMNSCYCDGYGICFGGRQKLEDYFKAQDARNALYGELDGYVKEEDKAREEGRTIEWNETQKAWIGELKNELLERDPVLEKLRNEALARGQDPKARAEETESWDSSHIWDYGPDKQKQG</sequence>
<feature type="transmembrane region" description="Helical" evidence="2">
    <location>
        <begin position="7"/>
        <end position="25"/>
    </location>
</feature>